<feature type="transmembrane region" description="Helical" evidence="7">
    <location>
        <begin position="126"/>
        <end position="147"/>
    </location>
</feature>
<comment type="similarity">
    <text evidence="5">Belongs to the SAT4 family.</text>
</comment>
<dbReference type="PANTHER" id="PTHR33048">
    <property type="entry name" value="PTH11-LIKE INTEGRAL MEMBRANE PROTEIN (AFU_ORTHOLOGUE AFUA_5G11245)"/>
    <property type="match status" value="1"/>
</dbReference>
<feature type="transmembrane region" description="Helical" evidence="7">
    <location>
        <begin position="167"/>
        <end position="193"/>
    </location>
</feature>
<feature type="transmembrane region" description="Helical" evidence="7">
    <location>
        <begin position="205"/>
        <end position="224"/>
    </location>
</feature>
<comment type="subcellular location">
    <subcellularLocation>
        <location evidence="1">Membrane</location>
        <topology evidence="1">Multi-pass membrane protein</topology>
    </subcellularLocation>
</comment>
<evidence type="ECO:0000256" key="1">
    <source>
        <dbReference type="ARBA" id="ARBA00004141"/>
    </source>
</evidence>
<feature type="transmembrane region" description="Helical" evidence="7">
    <location>
        <begin position="244"/>
        <end position="263"/>
    </location>
</feature>
<keyword evidence="10" id="KW-1185">Reference proteome</keyword>
<dbReference type="InterPro" id="IPR049326">
    <property type="entry name" value="Rhodopsin_dom_fungi"/>
</dbReference>
<evidence type="ECO:0000256" key="7">
    <source>
        <dbReference type="SAM" id="Phobius"/>
    </source>
</evidence>
<dbReference type="EMBL" id="JAVFKD010000004">
    <property type="protein sequence ID" value="KAK5995385.1"/>
    <property type="molecule type" value="Genomic_DNA"/>
</dbReference>
<dbReference type="Proteomes" id="UP001338125">
    <property type="component" value="Unassembled WGS sequence"/>
</dbReference>
<sequence>MGFPTDEVENHGWKLYITSLVMIITAGLFVIARCASRIYFYKFGWDDVAIIVSLASSIVLSVAIQLAVENGYGMHKADLSTTELRAALKFFFIAQVPYKVTVCLNKMSAILLYLRIFVTPRFRIACFIVTGLVVGWSVSAIASTIWQCHPIAGAWNTSLHAKCINSGVFWVAYAIMNVLTDIIVLALPIPLILALQLKMRDRLMICGLFLMGGLVTVTSILRTTSVQNSTKTKSDITWNFIDRGMWTLIEANIGIISACLLVLKQPLAHILPSIFASTPKGSSYYAHSTKVDLSYPRLSIQRSHPGMWRGSMQASRSVYITGPGSPGRKGSDEQNIFLDFKTGPGRDSPSLAGQHGISKTIDLVRTSFHQPPGSYDSSNEDQYRFG</sequence>
<gene>
    <name evidence="9" type="ORF">PT974_03789</name>
</gene>
<evidence type="ECO:0000256" key="5">
    <source>
        <dbReference type="ARBA" id="ARBA00038359"/>
    </source>
</evidence>
<evidence type="ECO:0000256" key="6">
    <source>
        <dbReference type="SAM" id="MobiDB-lite"/>
    </source>
</evidence>
<feature type="domain" description="Rhodopsin" evidence="8">
    <location>
        <begin position="32"/>
        <end position="268"/>
    </location>
</feature>
<feature type="transmembrane region" description="Helical" evidence="7">
    <location>
        <begin position="48"/>
        <end position="68"/>
    </location>
</feature>
<evidence type="ECO:0000256" key="3">
    <source>
        <dbReference type="ARBA" id="ARBA00022989"/>
    </source>
</evidence>
<protein>
    <recommendedName>
        <fullName evidence="8">Rhodopsin domain-containing protein</fullName>
    </recommendedName>
</protein>
<feature type="transmembrane region" description="Helical" evidence="7">
    <location>
        <begin position="15"/>
        <end position="36"/>
    </location>
</feature>
<evidence type="ECO:0000313" key="9">
    <source>
        <dbReference type="EMBL" id="KAK5995385.1"/>
    </source>
</evidence>
<proteinExistence type="inferred from homology"/>
<evidence type="ECO:0000259" key="8">
    <source>
        <dbReference type="Pfam" id="PF20684"/>
    </source>
</evidence>
<comment type="caution">
    <text evidence="9">The sequence shown here is derived from an EMBL/GenBank/DDBJ whole genome shotgun (WGS) entry which is preliminary data.</text>
</comment>
<evidence type="ECO:0000256" key="4">
    <source>
        <dbReference type="ARBA" id="ARBA00023136"/>
    </source>
</evidence>
<organism evidence="9 10">
    <name type="scientific">Cladobotryum mycophilum</name>
    <dbReference type="NCBI Taxonomy" id="491253"/>
    <lineage>
        <taxon>Eukaryota</taxon>
        <taxon>Fungi</taxon>
        <taxon>Dikarya</taxon>
        <taxon>Ascomycota</taxon>
        <taxon>Pezizomycotina</taxon>
        <taxon>Sordariomycetes</taxon>
        <taxon>Hypocreomycetidae</taxon>
        <taxon>Hypocreales</taxon>
        <taxon>Hypocreaceae</taxon>
        <taxon>Cladobotryum</taxon>
    </lineage>
</organism>
<keyword evidence="3 7" id="KW-1133">Transmembrane helix</keyword>
<feature type="region of interest" description="Disordered" evidence="6">
    <location>
        <begin position="367"/>
        <end position="386"/>
    </location>
</feature>
<dbReference type="Pfam" id="PF20684">
    <property type="entry name" value="Fung_rhodopsin"/>
    <property type="match status" value="1"/>
</dbReference>
<dbReference type="PANTHER" id="PTHR33048:SF55">
    <property type="entry name" value="INTEGRAL MEMBRANE PROTEIN"/>
    <property type="match status" value="1"/>
</dbReference>
<feature type="transmembrane region" description="Helical" evidence="7">
    <location>
        <begin position="88"/>
        <end position="114"/>
    </location>
</feature>
<evidence type="ECO:0000313" key="10">
    <source>
        <dbReference type="Proteomes" id="UP001338125"/>
    </source>
</evidence>
<reference evidence="9 10" key="1">
    <citation type="submission" date="2024-01" db="EMBL/GenBank/DDBJ databases">
        <title>Complete genome of Cladobotryum mycophilum ATHUM6906.</title>
        <authorList>
            <person name="Christinaki A.C."/>
            <person name="Myridakis A.I."/>
            <person name="Kouvelis V.N."/>
        </authorList>
    </citation>
    <scope>NUCLEOTIDE SEQUENCE [LARGE SCALE GENOMIC DNA]</scope>
    <source>
        <strain evidence="9 10">ATHUM6906</strain>
    </source>
</reference>
<dbReference type="InterPro" id="IPR052337">
    <property type="entry name" value="SAT4-like"/>
</dbReference>
<name>A0ABR0SUH1_9HYPO</name>
<keyword evidence="2 7" id="KW-0812">Transmembrane</keyword>
<accession>A0ABR0SUH1</accession>
<evidence type="ECO:0000256" key="2">
    <source>
        <dbReference type="ARBA" id="ARBA00022692"/>
    </source>
</evidence>
<keyword evidence="4 7" id="KW-0472">Membrane</keyword>